<protein>
    <submittedName>
        <fullName evidence="2">9044_t:CDS:1</fullName>
    </submittedName>
</protein>
<organism evidence="2 3">
    <name type="scientific">Paraglomus occultum</name>
    <dbReference type="NCBI Taxonomy" id="144539"/>
    <lineage>
        <taxon>Eukaryota</taxon>
        <taxon>Fungi</taxon>
        <taxon>Fungi incertae sedis</taxon>
        <taxon>Mucoromycota</taxon>
        <taxon>Glomeromycotina</taxon>
        <taxon>Glomeromycetes</taxon>
        <taxon>Paraglomerales</taxon>
        <taxon>Paraglomeraceae</taxon>
        <taxon>Paraglomus</taxon>
    </lineage>
</organism>
<evidence type="ECO:0000313" key="2">
    <source>
        <dbReference type="EMBL" id="CAG8531346.1"/>
    </source>
</evidence>
<keyword evidence="3" id="KW-1185">Reference proteome</keyword>
<keyword evidence="1" id="KW-1133">Transmembrane helix</keyword>
<dbReference type="Proteomes" id="UP000789572">
    <property type="component" value="Unassembled WGS sequence"/>
</dbReference>
<evidence type="ECO:0000256" key="1">
    <source>
        <dbReference type="SAM" id="Phobius"/>
    </source>
</evidence>
<dbReference type="AlphaFoldDB" id="A0A9N9FGF7"/>
<evidence type="ECO:0000313" key="3">
    <source>
        <dbReference type="Proteomes" id="UP000789572"/>
    </source>
</evidence>
<name>A0A9N9FGF7_9GLOM</name>
<comment type="caution">
    <text evidence="2">The sequence shown here is derived from an EMBL/GenBank/DDBJ whole genome shotgun (WGS) entry which is preliminary data.</text>
</comment>
<keyword evidence="1" id="KW-0472">Membrane</keyword>
<gene>
    <name evidence="2" type="ORF">POCULU_LOCUS4075</name>
</gene>
<keyword evidence="1" id="KW-0812">Transmembrane</keyword>
<dbReference type="EMBL" id="CAJVPJ010000501">
    <property type="protein sequence ID" value="CAG8531346.1"/>
    <property type="molecule type" value="Genomic_DNA"/>
</dbReference>
<accession>A0A9N9FGF7</accession>
<reference evidence="2" key="1">
    <citation type="submission" date="2021-06" db="EMBL/GenBank/DDBJ databases">
        <authorList>
            <person name="Kallberg Y."/>
            <person name="Tangrot J."/>
            <person name="Rosling A."/>
        </authorList>
    </citation>
    <scope>NUCLEOTIDE SEQUENCE</scope>
    <source>
        <strain evidence="2">IA702</strain>
    </source>
</reference>
<feature type="transmembrane region" description="Helical" evidence="1">
    <location>
        <begin position="247"/>
        <end position="271"/>
    </location>
</feature>
<proteinExistence type="predicted"/>
<sequence length="350" mass="40455">MGINDEEDIPENINIENNDDNESVEFETIDNIDLIEQYETGYLIQDSMMYKPFSIFPPRERRATYVYQSGNDEEFEDRVIVAVKITSEIFEMWPERIRQYDERQIQHVESEPELASEVVEAGEPDEGSQTSLIVLVPNFDNLPKGFIQRVSLTAKILEKFKITPHSSSHYQVYGKEESFMNTLDAIKEEDNINKGRTKQGQKILMRLSANLQESKYDAADLKAVEAEYSELVTPRNDYLINSEGPTVLAALTVIVQIMIVLIIDISSYCYCMFKQSHFFYYYYPSLLQHFDITCLEVKTTNRQADERLKRPTCTVGDAADMAKKRYVDELKKGIEKYDKLGYAGSQKHLD</sequence>